<feature type="transmembrane region" description="Helical" evidence="2">
    <location>
        <begin position="144"/>
        <end position="167"/>
    </location>
</feature>
<feature type="transmembrane region" description="Helical" evidence="2">
    <location>
        <begin position="173"/>
        <end position="195"/>
    </location>
</feature>
<dbReference type="EMBL" id="JBAWTH010000120">
    <property type="protein sequence ID" value="KAL2276229.1"/>
    <property type="molecule type" value="Genomic_DNA"/>
</dbReference>
<evidence type="ECO:0000313" key="3">
    <source>
        <dbReference type="EMBL" id="KAL2276229.1"/>
    </source>
</evidence>
<keyword evidence="2" id="KW-0812">Transmembrane</keyword>
<comment type="caution">
    <text evidence="3">The sequence shown here is derived from an EMBL/GenBank/DDBJ whole genome shotgun (WGS) entry which is preliminary data.</text>
</comment>
<keyword evidence="2" id="KW-1133">Transmembrane helix</keyword>
<name>A0ABR4E1D6_9PEZI</name>
<accession>A0ABR4E1D6</accession>
<sequence length="198" mass="21789">MACSLTHLKTLSSKVDSKLQKIKSRLHKTKEPKTTVEPKATLELNLKERETTVEPITTVEPKTALEPNTTTSIPKTTNEGENGNTSGPNHNDEEGEELAPSTSSQTSLKQEKKSTRGARKEARKAEWASRHAAFKTKAKKLGEVVFLPCAVVVGIIFAPFIIVADMVLCVVNVAGWVVVKIFDLMCAPFLVCFVIKQW</sequence>
<feature type="region of interest" description="Disordered" evidence="1">
    <location>
        <begin position="22"/>
        <end position="124"/>
    </location>
</feature>
<evidence type="ECO:0000313" key="4">
    <source>
        <dbReference type="Proteomes" id="UP001600888"/>
    </source>
</evidence>
<feature type="compositionally biased region" description="Polar residues" evidence="1">
    <location>
        <begin position="66"/>
        <end position="89"/>
    </location>
</feature>
<evidence type="ECO:0000256" key="1">
    <source>
        <dbReference type="SAM" id="MobiDB-lite"/>
    </source>
</evidence>
<proteinExistence type="predicted"/>
<keyword evidence="2" id="KW-0472">Membrane</keyword>
<gene>
    <name evidence="3" type="ORF">FJTKL_01278</name>
</gene>
<keyword evidence="4" id="KW-1185">Reference proteome</keyword>
<feature type="compositionally biased region" description="Basic and acidic residues" evidence="1">
    <location>
        <begin position="109"/>
        <end position="124"/>
    </location>
</feature>
<protein>
    <submittedName>
        <fullName evidence="3">Uncharacterized protein</fullName>
    </submittedName>
</protein>
<organism evidence="3 4">
    <name type="scientific">Diaporthe vaccinii</name>
    <dbReference type="NCBI Taxonomy" id="105482"/>
    <lineage>
        <taxon>Eukaryota</taxon>
        <taxon>Fungi</taxon>
        <taxon>Dikarya</taxon>
        <taxon>Ascomycota</taxon>
        <taxon>Pezizomycotina</taxon>
        <taxon>Sordariomycetes</taxon>
        <taxon>Sordariomycetidae</taxon>
        <taxon>Diaporthales</taxon>
        <taxon>Diaporthaceae</taxon>
        <taxon>Diaporthe</taxon>
        <taxon>Diaporthe eres species complex</taxon>
    </lineage>
</organism>
<evidence type="ECO:0000256" key="2">
    <source>
        <dbReference type="SAM" id="Phobius"/>
    </source>
</evidence>
<dbReference type="Proteomes" id="UP001600888">
    <property type="component" value="Unassembled WGS sequence"/>
</dbReference>
<reference evidence="3 4" key="1">
    <citation type="submission" date="2024-03" db="EMBL/GenBank/DDBJ databases">
        <title>A high-quality draft genome sequence of Diaporthe vaccinii, a causative agent of upright dieback and viscid rot disease in cranberry plants.</title>
        <authorList>
            <person name="Sarrasin M."/>
            <person name="Lang B.F."/>
            <person name="Burger G."/>
        </authorList>
    </citation>
    <scope>NUCLEOTIDE SEQUENCE [LARGE SCALE GENOMIC DNA]</scope>
    <source>
        <strain evidence="3 4">IS7</strain>
    </source>
</reference>